<organism evidence="2 3">
    <name type="scientific">Eumeta variegata</name>
    <name type="common">Bagworm moth</name>
    <name type="synonym">Eumeta japonica</name>
    <dbReference type="NCBI Taxonomy" id="151549"/>
    <lineage>
        <taxon>Eukaryota</taxon>
        <taxon>Metazoa</taxon>
        <taxon>Ecdysozoa</taxon>
        <taxon>Arthropoda</taxon>
        <taxon>Hexapoda</taxon>
        <taxon>Insecta</taxon>
        <taxon>Pterygota</taxon>
        <taxon>Neoptera</taxon>
        <taxon>Endopterygota</taxon>
        <taxon>Lepidoptera</taxon>
        <taxon>Glossata</taxon>
        <taxon>Ditrysia</taxon>
        <taxon>Tineoidea</taxon>
        <taxon>Psychidae</taxon>
        <taxon>Oiketicinae</taxon>
        <taxon>Eumeta</taxon>
    </lineage>
</organism>
<name>A0A4C1WMU8_EUMVA</name>
<comment type="caution">
    <text evidence="2">The sequence shown here is derived from an EMBL/GenBank/DDBJ whole genome shotgun (WGS) entry which is preliminary data.</text>
</comment>
<gene>
    <name evidence="2" type="ORF">EVAR_88526_1</name>
</gene>
<keyword evidence="3" id="KW-1185">Reference proteome</keyword>
<dbReference type="Proteomes" id="UP000299102">
    <property type="component" value="Unassembled WGS sequence"/>
</dbReference>
<reference evidence="2 3" key="1">
    <citation type="journal article" date="2019" name="Commun. Biol.">
        <title>The bagworm genome reveals a unique fibroin gene that provides high tensile strength.</title>
        <authorList>
            <person name="Kono N."/>
            <person name="Nakamura H."/>
            <person name="Ohtoshi R."/>
            <person name="Tomita M."/>
            <person name="Numata K."/>
            <person name="Arakawa K."/>
        </authorList>
    </citation>
    <scope>NUCLEOTIDE SEQUENCE [LARGE SCALE GENOMIC DNA]</scope>
</reference>
<protein>
    <submittedName>
        <fullName evidence="2">Uncharacterized protein</fullName>
    </submittedName>
</protein>
<evidence type="ECO:0000256" key="1">
    <source>
        <dbReference type="SAM" id="MobiDB-lite"/>
    </source>
</evidence>
<dbReference type="AlphaFoldDB" id="A0A4C1WMU8"/>
<accession>A0A4C1WMU8</accession>
<proteinExistence type="predicted"/>
<feature type="compositionally biased region" description="Basic and acidic residues" evidence="1">
    <location>
        <begin position="45"/>
        <end position="59"/>
    </location>
</feature>
<sequence>MNSLCIRYEIAAHPRQARSPIASLETRSQTASLIPHIFEKQMRLRASRENRRSAHEHSQSQKNHRCVADLSDKNRTRRHFHLIGDVTEASRYVIVERPLLLAIASISNNSLTPHFRRVNEHSSHQQVDGYRCPWILATRRSHKCVVSLGYRTSDEGRSGVMKGEWATGTLTHWVKA</sequence>
<evidence type="ECO:0000313" key="3">
    <source>
        <dbReference type="Proteomes" id="UP000299102"/>
    </source>
</evidence>
<feature type="region of interest" description="Disordered" evidence="1">
    <location>
        <begin position="45"/>
        <end position="66"/>
    </location>
</feature>
<evidence type="ECO:0000313" key="2">
    <source>
        <dbReference type="EMBL" id="GBP51822.1"/>
    </source>
</evidence>
<dbReference type="EMBL" id="BGZK01000590">
    <property type="protein sequence ID" value="GBP51822.1"/>
    <property type="molecule type" value="Genomic_DNA"/>
</dbReference>